<dbReference type="OrthoDB" id="9808779at2"/>
<dbReference type="SUPFAM" id="SSF74650">
    <property type="entry name" value="Galactose mutarotase-like"/>
    <property type="match status" value="1"/>
</dbReference>
<gene>
    <name evidence="1" type="ORF">CH360_15460</name>
    <name evidence="2" type="ORF">CH373_15005</name>
</gene>
<dbReference type="Gene3D" id="2.70.98.10">
    <property type="match status" value="1"/>
</dbReference>
<dbReference type="Proteomes" id="UP000231962">
    <property type="component" value="Unassembled WGS sequence"/>
</dbReference>
<dbReference type="EMBL" id="NPDZ01000011">
    <property type="protein sequence ID" value="PJZ72313.1"/>
    <property type="molecule type" value="Genomic_DNA"/>
</dbReference>
<dbReference type="GO" id="GO:0005975">
    <property type="term" value="P:carbohydrate metabolic process"/>
    <property type="evidence" value="ECO:0007669"/>
    <property type="project" value="InterPro"/>
</dbReference>
<dbReference type="Pfam" id="PF01263">
    <property type="entry name" value="Aldose_epim"/>
    <property type="match status" value="1"/>
</dbReference>
<dbReference type="InterPro" id="IPR011013">
    <property type="entry name" value="Gal_mutarotase_sf_dom"/>
</dbReference>
<dbReference type="CDD" id="cd01081">
    <property type="entry name" value="Aldose_epim"/>
    <property type="match status" value="1"/>
</dbReference>
<keyword evidence="3" id="KW-1185">Reference proteome</keyword>
<organism evidence="2 4">
    <name type="scientific">Leptospira perolatii</name>
    <dbReference type="NCBI Taxonomy" id="2023191"/>
    <lineage>
        <taxon>Bacteria</taxon>
        <taxon>Pseudomonadati</taxon>
        <taxon>Spirochaetota</taxon>
        <taxon>Spirochaetia</taxon>
        <taxon>Leptospirales</taxon>
        <taxon>Leptospiraceae</taxon>
        <taxon>Leptospira</taxon>
    </lineage>
</organism>
<evidence type="ECO:0000313" key="1">
    <source>
        <dbReference type="EMBL" id="PJZ68604.1"/>
    </source>
</evidence>
<dbReference type="EMBL" id="NPDY01000019">
    <property type="protein sequence ID" value="PJZ68604.1"/>
    <property type="molecule type" value="Genomic_DNA"/>
</dbReference>
<evidence type="ECO:0000313" key="4">
    <source>
        <dbReference type="Proteomes" id="UP000231990"/>
    </source>
</evidence>
<dbReference type="AlphaFoldDB" id="A0A2M9ZK42"/>
<dbReference type="InterPro" id="IPR008183">
    <property type="entry name" value="Aldose_1/G6P_1-epimerase"/>
</dbReference>
<dbReference type="GO" id="GO:0030246">
    <property type="term" value="F:carbohydrate binding"/>
    <property type="evidence" value="ECO:0007669"/>
    <property type="project" value="InterPro"/>
</dbReference>
<comment type="caution">
    <text evidence="2">The sequence shown here is derived from an EMBL/GenBank/DDBJ whole genome shotgun (WGS) entry which is preliminary data.</text>
</comment>
<evidence type="ECO:0000313" key="3">
    <source>
        <dbReference type="Proteomes" id="UP000231962"/>
    </source>
</evidence>
<sequence>MLTLRTSSSKLTTDGTRWTNWDWVHPRSKKMFGVLHTALPGDSSFGFGSFLMYPWVNRHSSETLVWNGKDVDLSNAVRDSHGFPLHGLVHSLPRKVLSGENAGSSAEFRVIFPEIWEENPISAIAIQEELRLEDSSQGTILTVTTKFFNTRSESIRFAYGYHPTFQLLGHREDWRIHLHMDKNIELDDKMLPLIPTVGNPIESFATGELQNLDHLFFGQDPRVILENRTEKYSISVMSLPEEGKIQLCYFQIYVPRDRNSAAIEPCSSPGNALMSGQGLIELKGHSEKSGEFRIMVQSL</sequence>
<protein>
    <submittedName>
        <fullName evidence="2">Aldose epimerase</fullName>
    </submittedName>
</protein>
<dbReference type="GO" id="GO:0016853">
    <property type="term" value="F:isomerase activity"/>
    <property type="evidence" value="ECO:0007669"/>
    <property type="project" value="InterPro"/>
</dbReference>
<dbReference type="Proteomes" id="UP000231990">
    <property type="component" value="Unassembled WGS sequence"/>
</dbReference>
<dbReference type="InterPro" id="IPR014718">
    <property type="entry name" value="GH-type_carb-bd"/>
</dbReference>
<accession>A0A2M9ZK42</accession>
<proteinExistence type="predicted"/>
<name>A0A2M9ZK42_9LEPT</name>
<evidence type="ECO:0000313" key="2">
    <source>
        <dbReference type="EMBL" id="PJZ72313.1"/>
    </source>
</evidence>
<reference evidence="3 4" key="1">
    <citation type="submission" date="2017-07" db="EMBL/GenBank/DDBJ databases">
        <title>Leptospira spp. isolated from tropical soils.</title>
        <authorList>
            <person name="Thibeaux R."/>
            <person name="Iraola G."/>
            <person name="Ferres I."/>
            <person name="Bierque E."/>
            <person name="Girault D."/>
            <person name="Soupe-Gilbert M.-E."/>
            <person name="Picardeau M."/>
            <person name="Goarant C."/>
        </authorList>
    </citation>
    <scope>NUCLEOTIDE SEQUENCE [LARGE SCALE GENOMIC DNA]</scope>
    <source>
        <strain evidence="2 4">FH1-B-B1</strain>
        <strain evidence="1 3">FH1-B-C1</strain>
    </source>
</reference>